<reference evidence="2 3" key="1">
    <citation type="submission" date="2020-08" db="EMBL/GenBank/DDBJ databases">
        <title>Genomic Encyclopedia of Type Strains, Phase III (KMG-III): the genomes of soil and plant-associated and newly described type strains.</title>
        <authorList>
            <person name="Whitman W."/>
        </authorList>
    </citation>
    <scope>NUCLEOTIDE SEQUENCE [LARGE SCALE GENOMIC DNA]</scope>
    <source>
        <strain evidence="2 3">CECT 7282</strain>
    </source>
</reference>
<feature type="compositionally biased region" description="Polar residues" evidence="1">
    <location>
        <begin position="103"/>
        <end position="118"/>
    </location>
</feature>
<organism evidence="2 3">
    <name type="scientific">Halomonas cerina</name>
    <dbReference type="NCBI Taxonomy" id="447424"/>
    <lineage>
        <taxon>Bacteria</taxon>
        <taxon>Pseudomonadati</taxon>
        <taxon>Pseudomonadota</taxon>
        <taxon>Gammaproteobacteria</taxon>
        <taxon>Oceanospirillales</taxon>
        <taxon>Halomonadaceae</taxon>
        <taxon>Halomonas</taxon>
    </lineage>
</organism>
<gene>
    <name evidence="2" type="ORF">FHR94_000179</name>
</gene>
<evidence type="ECO:0000313" key="3">
    <source>
        <dbReference type="Proteomes" id="UP000547614"/>
    </source>
</evidence>
<sequence length="118" mass="12686">MTRGVLAMVLAGCWLLVGTSACLVVLEAAGRAGVLRALEAATGEVRWARRFEGWIYPPARQAGGVVTGGEWRRRRHDPPLPLAGPAWETKREKGVSGCKVRQPATTNPVQASIPNDKT</sequence>
<accession>A0A839V191</accession>
<dbReference type="AlphaFoldDB" id="A0A839V191"/>
<keyword evidence="3" id="KW-1185">Reference proteome</keyword>
<comment type="caution">
    <text evidence="2">The sequence shown here is derived from an EMBL/GenBank/DDBJ whole genome shotgun (WGS) entry which is preliminary data.</text>
</comment>
<dbReference type="RefSeq" id="WP_183323592.1">
    <property type="nucleotide sequence ID" value="NZ_JACHXP010000001.1"/>
</dbReference>
<proteinExistence type="predicted"/>
<protein>
    <submittedName>
        <fullName evidence="2">Uncharacterized protein</fullName>
    </submittedName>
</protein>
<feature type="region of interest" description="Disordered" evidence="1">
    <location>
        <begin position="66"/>
        <end position="118"/>
    </location>
</feature>
<dbReference type="PROSITE" id="PS51257">
    <property type="entry name" value="PROKAR_LIPOPROTEIN"/>
    <property type="match status" value="1"/>
</dbReference>
<name>A0A839V191_9GAMM</name>
<dbReference type="Proteomes" id="UP000547614">
    <property type="component" value="Unassembled WGS sequence"/>
</dbReference>
<dbReference type="EMBL" id="JACHXP010000001">
    <property type="protein sequence ID" value="MBB3188961.1"/>
    <property type="molecule type" value="Genomic_DNA"/>
</dbReference>
<evidence type="ECO:0000313" key="2">
    <source>
        <dbReference type="EMBL" id="MBB3188961.1"/>
    </source>
</evidence>
<evidence type="ECO:0000256" key="1">
    <source>
        <dbReference type="SAM" id="MobiDB-lite"/>
    </source>
</evidence>